<dbReference type="EMBL" id="VLTM01000223">
    <property type="protein sequence ID" value="KAA0145829.1"/>
    <property type="molecule type" value="Genomic_DNA"/>
</dbReference>
<feature type="compositionally biased region" description="Low complexity" evidence="6">
    <location>
        <begin position="201"/>
        <end position="211"/>
    </location>
</feature>
<protein>
    <submittedName>
        <fullName evidence="7">Uncharacterized protein</fullName>
    </submittedName>
</protein>
<proteinExistence type="predicted"/>
<evidence type="ECO:0000313" key="7">
    <source>
        <dbReference type="EMBL" id="KAA0145829.1"/>
    </source>
</evidence>
<dbReference type="InterPro" id="IPR006802">
    <property type="entry name" value="Radial_spoke"/>
</dbReference>
<dbReference type="PANTHER" id="PTHR13159">
    <property type="entry name" value="RADIAL SPOKEHEAD-RELATED"/>
    <property type="match status" value="1"/>
</dbReference>
<dbReference type="AlphaFoldDB" id="A0A5A8BZW3"/>
<feature type="compositionally biased region" description="Acidic residues" evidence="6">
    <location>
        <begin position="187"/>
        <end position="200"/>
    </location>
</feature>
<keyword evidence="4" id="KW-0206">Cytoskeleton</keyword>
<name>A0A5A8BZW3_CAFRO</name>
<dbReference type="Proteomes" id="UP000325113">
    <property type="component" value="Unassembled WGS sequence"/>
</dbReference>
<feature type="compositionally biased region" description="Acidic residues" evidence="6">
    <location>
        <begin position="212"/>
        <end position="240"/>
    </location>
</feature>
<evidence type="ECO:0000256" key="6">
    <source>
        <dbReference type="SAM" id="MobiDB-lite"/>
    </source>
</evidence>
<accession>A0A5A8BZW3</accession>
<gene>
    <name evidence="7" type="ORF">FNF31_07947</name>
</gene>
<comment type="caution">
    <text evidence="7">The sequence shown here is derived from an EMBL/GenBank/DDBJ whole genome shotgun (WGS) entry which is preliminary data.</text>
</comment>
<evidence type="ECO:0000256" key="5">
    <source>
        <dbReference type="ARBA" id="ARBA00023273"/>
    </source>
</evidence>
<dbReference type="GO" id="GO:0001534">
    <property type="term" value="C:radial spoke"/>
    <property type="evidence" value="ECO:0007669"/>
    <property type="project" value="InterPro"/>
</dbReference>
<feature type="region of interest" description="Disordered" evidence="6">
    <location>
        <begin position="140"/>
        <end position="240"/>
    </location>
</feature>
<comment type="subcellular location">
    <subcellularLocation>
        <location evidence="1">Cytoplasm</location>
        <location evidence="1">Cytoskeleton</location>
        <location evidence="1">Cilium axoneme</location>
    </subcellularLocation>
</comment>
<organism evidence="7 8">
    <name type="scientific">Cafeteria roenbergensis</name>
    <name type="common">Marine flagellate</name>
    <dbReference type="NCBI Taxonomy" id="33653"/>
    <lineage>
        <taxon>Eukaryota</taxon>
        <taxon>Sar</taxon>
        <taxon>Stramenopiles</taxon>
        <taxon>Bigyra</taxon>
        <taxon>Opalozoa</taxon>
        <taxon>Bicosoecida</taxon>
        <taxon>Cafeteriaceae</taxon>
        <taxon>Cafeteria</taxon>
    </lineage>
</organism>
<evidence type="ECO:0000256" key="3">
    <source>
        <dbReference type="ARBA" id="ARBA00023069"/>
    </source>
</evidence>
<evidence type="ECO:0000256" key="4">
    <source>
        <dbReference type="ARBA" id="ARBA00023212"/>
    </source>
</evidence>
<sequence length="240" mass="26124">MADFEAAKAFLQTKEDGVSLFDHLTEVLLKVITEHPENAVEHFERISAAVKSSSMLDHKPSAGAASARDMRVWGRLHGLEADYIVAEGKIDPPEDEAEDEKDALGNAVEPTGTGANTCTYWIARISAETVVCPAGHFKRVEDEESRDVEPVPDDEYAAEDPTAPEGWVHIALPINALGRTAPNPKEDEGDEEGEEPDPELLTEPLKPITDDAPPDAEDALPWTGEEESEETSDEPSSELE</sequence>
<reference evidence="7 8" key="1">
    <citation type="submission" date="2019-07" db="EMBL/GenBank/DDBJ databases">
        <title>Genomes of Cafeteria roenbergensis.</title>
        <authorList>
            <person name="Fischer M.G."/>
            <person name="Hackl T."/>
            <person name="Roman M."/>
        </authorList>
    </citation>
    <scope>NUCLEOTIDE SEQUENCE [LARGE SCALE GENOMIC DNA]</scope>
    <source>
        <strain evidence="7 8">Cflag</strain>
    </source>
</reference>
<dbReference type="CDD" id="cd22963">
    <property type="entry name" value="DD_CrRSP4-like"/>
    <property type="match status" value="1"/>
</dbReference>
<keyword evidence="5" id="KW-0966">Cell projection</keyword>
<evidence type="ECO:0000256" key="2">
    <source>
        <dbReference type="ARBA" id="ARBA00022490"/>
    </source>
</evidence>
<feature type="compositionally biased region" description="Acidic residues" evidence="6">
    <location>
        <begin position="142"/>
        <end position="158"/>
    </location>
</feature>
<dbReference type="GO" id="GO:0035082">
    <property type="term" value="P:axoneme assembly"/>
    <property type="evidence" value="ECO:0007669"/>
    <property type="project" value="TreeGrafter"/>
</dbReference>
<evidence type="ECO:0000313" key="8">
    <source>
        <dbReference type="Proteomes" id="UP000325113"/>
    </source>
</evidence>
<dbReference type="Pfam" id="PF04712">
    <property type="entry name" value="Radial_spoke"/>
    <property type="match status" value="2"/>
</dbReference>
<dbReference type="PANTHER" id="PTHR13159:SF0">
    <property type="entry name" value="RADIAL SPOKE HEAD 6 HOMOLOG A"/>
    <property type="match status" value="1"/>
</dbReference>
<keyword evidence="2" id="KW-0963">Cytoplasm</keyword>
<keyword evidence="3" id="KW-0969">Cilium</keyword>
<dbReference type="GO" id="GO:0060294">
    <property type="term" value="P:cilium movement involved in cell motility"/>
    <property type="evidence" value="ECO:0007669"/>
    <property type="project" value="InterPro"/>
</dbReference>
<evidence type="ECO:0000256" key="1">
    <source>
        <dbReference type="ARBA" id="ARBA00004430"/>
    </source>
</evidence>